<reference evidence="5 6" key="1">
    <citation type="submission" date="2019-06" db="EMBL/GenBank/DDBJ databases">
        <title>Sequencing the genomes of 1000 actinobacteria strains.</title>
        <authorList>
            <person name="Klenk H.-P."/>
        </authorList>
    </citation>
    <scope>NUCLEOTIDE SEQUENCE [LARGE SCALE GENOMIC DNA]</scope>
    <source>
        <strain evidence="5 6">DSM 103495</strain>
    </source>
</reference>
<dbReference type="PANTHER" id="PTHR46796">
    <property type="entry name" value="HTH-TYPE TRANSCRIPTIONAL ACTIVATOR RHAS-RELATED"/>
    <property type="match status" value="1"/>
</dbReference>
<keyword evidence="1" id="KW-0805">Transcription regulation</keyword>
<accession>A0A543FDE5</accession>
<evidence type="ECO:0000313" key="6">
    <source>
        <dbReference type="Proteomes" id="UP000316331"/>
    </source>
</evidence>
<name>A0A543FDE5_9NOCA</name>
<evidence type="ECO:0000313" key="5">
    <source>
        <dbReference type="EMBL" id="TQM31909.1"/>
    </source>
</evidence>
<dbReference type="Proteomes" id="UP000316331">
    <property type="component" value="Unassembled WGS sequence"/>
</dbReference>
<dbReference type="GO" id="GO:0043565">
    <property type="term" value="F:sequence-specific DNA binding"/>
    <property type="evidence" value="ECO:0007669"/>
    <property type="project" value="InterPro"/>
</dbReference>
<dbReference type="InterPro" id="IPR018060">
    <property type="entry name" value="HTH_AraC"/>
</dbReference>
<dbReference type="InterPro" id="IPR050204">
    <property type="entry name" value="AraC_XylS_family_regulators"/>
</dbReference>
<evidence type="ECO:0000256" key="1">
    <source>
        <dbReference type="ARBA" id="ARBA00023015"/>
    </source>
</evidence>
<organism evidence="5 6">
    <name type="scientific">Nocardia bhagyanarayanae</name>
    <dbReference type="NCBI Taxonomy" id="1215925"/>
    <lineage>
        <taxon>Bacteria</taxon>
        <taxon>Bacillati</taxon>
        <taxon>Actinomycetota</taxon>
        <taxon>Actinomycetes</taxon>
        <taxon>Mycobacteriales</taxon>
        <taxon>Nocardiaceae</taxon>
        <taxon>Nocardia</taxon>
    </lineage>
</organism>
<keyword evidence="3" id="KW-0804">Transcription</keyword>
<evidence type="ECO:0000256" key="2">
    <source>
        <dbReference type="ARBA" id="ARBA00023125"/>
    </source>
</evidence>
<evidence type="ECO:0000256" key="3">
    <source>
        <dbReference type="ARBA" id="ARBA00023163"/>
    </source>
</evidence>
<feature type="domain" description="HTH araC/xylS-type" evidence="4">
    <location>
        <begin position="161"/>
        <end position="266"/>
    </location>
</feature>
<dbReference type="InterPro" id="IPR046532">
    <property type="entry name" value="DUF6597"/>
</dbReference>
<keyword evidence="2" id="KW-0238">DNA-binding</keyword>
<comment type="caution">
    <text evidence="5">The sequence shown here is derived from an EMBL/GenBank/DDBJ whole genome shotgun (WGS) entry which is preliminary data.</text>
</comment>
<dbReference type="AlphaFoldDB" id="A0A543FDE5"/>
<dbReference type="Pfam" id="PF20240">
    <property type="entry name" value="DUF6597"/>
    <property type="match status" value="1"/>
</dbReference>
<gene>
    <name evidence="5" type="ORF">FB390_3579</name>
</gene>
<sequence>MLEIRGVFQVAAEHVVHAPPSLFGGLGVRRAFGFDVAEPEPVRRNKIPGGTVKIVFALDGTVDGVRRDPSVLVIGMHDRGTTATHVGRMHSVQVQLGPLAARRLLGVPLSEFRNSAVCLDDLFGPSARGLAERLAETARWDERFALVADYLRTHGAHADIDPIVAAAVDSLHATRGAATVAELVAETGWSRRHFARRFGDQVGLSPKAYASLTRFDTALAWLTAADRDRAPDLGQLADRLGYYDQSHLTRDFHRFAGTTPGRLLLRHMSPSSKTTPAADS</sequence>
<keyword evidence="6" id="KW-1185">Reference proteome</keyword>
<dbReference type="EMBL" id="VFPG01000001">
    <property type="protein sequence ID" value="TQM31909.1"/>
    <property type="molecule type" value="Genomic_DNA"/>
</dbReference>
<proteinExistence type="predicted"/>
<dbReference type="Pfam" id="PF12833">
    <property type="entry name" value="HTH_18"/>
    <property type="match status" value="1"/>
</dbReference>
<evidence type="ECO:0000259" key="4">
    <source>
        <dbReference type="PROSITE" id="PS01124"/>
    </source>
</evidence>
<protein>
    <submittedName>
        <fullName evidence="5">AraC family transcriptional regulator</fullName>
    </submittedName>
</protein>
<dbReference type="GO" id="GO:0003700">
    <property type="term" value="F:DNA-binding transcription factor activity"/>
    <property type="evidence" value="ECO:0007669"/>
    <property type="project" value="InterPro"/>
</dbReference>
<dbReference type="PANTHER" id="PTHR46796:SF15">
    <property type="entry name" value="BLL1074 PROTEIN"/>
    <property type="match status" value="1"/>
</dbReference>
<dbReference type="PROSITE" id="PS01124">
    <property type="entry name" value="HTH_ARAC_FAMILY_2"/>
    <property type="match status" value="1"/>
</dbReference>
<dbReference type="SMART" id="SM00342">
    <property type="entry name" value="HTH_ARAC"/>
    <property type="match status" value="1"/>
</dbReference>
<dbReference type="Gene3D" id="1.10.10.60">
    <property type="entry name" value="Homeodomain-like"/>
    <property type="match status" value="1"/>
</dbReference>